<reference evidence="1 2" key="1">
    <citation type="journal article" date="2013" name="PLoS Genet.">
        <title>Distinctive expansion of potential virulence genes in the genome of the oomycete fish pathogen Saprolegnia parasitica.</title>
        <authorList>
            <person name="Jiang R.H."/>
            <person name="de Bruijn I."/>
            <person name="Haas B.J."/>
            <person name="Belmonte R."/>
            <person name="Lobach L."/>
            <person name="Christie J."/>
            <person name="van den Ackerveken G."/>
            <person name="Bottin A."/>
            <person name="Bulone V."/>
            <person name="Diaz-Moreno S.M."/>
            <person name="Dumas B."/>
            <person name="Fan L."/>
            <person name="Gaulin E."/>
            <person name="Govers F."/>
            <person name="Grenville-Briggs L.J."/>
            <person name="Horner N.R."/>
            <person name="Levin J.Z."/>
            <person name="Mammella M."/>
            <person name="Meijer H.J."/>
            <person name="Morris P."/>
            <person name="Nusbaum C."/>
            <person name="Oome S."/>
            <person name="Phillips A.J."/>
            <person name="van Rooyen D."/>
            <person name="Rzeszutek E."/>
            <person name="Saraiva M."/>
            <person name="Secombes C.J."/>
            <person name="Seidl M.F."/>
            <person name="Snel B."/>
            <person name="Stassen J.H."/>
            <person name="Sykes S."/>
            <person name="Tripathy S."/>
            <person name="van den Berg H."/>
            <person name="Vega-Arreguin J.C."/>
            <person name="Wawra S."/>
            <person name="Young S.K."/>
            <person name="Zeng Q."/>
            <person name="Dieguez-Uribeondo J."/>
            <person name="Russ C."/>
            <person name="Tyler B.M."/>
            <person name="van West P."/>
        </authorList>
    </citation>
    <scope>NUCLEOTIDE SEQUENCE [LARGE SCALE GENOMIC DNA]</scope>
    <source>
        <strain evidence="1 2">CBS 223.65</strain>
    </source>
</reference>
<gene>
    <name evidence="1" type="ORF">SPRG_20157</name>
</gene>
<name>A0A067CGR0_SAPPC</name>
<evidence type="ECO:0008006" key="3">
    <source>
        <dbReference type="Google" id="ProtNLM"/>
    </source>
</evidence>
<dbReference type="EMBL" id="KK583211">
    <property type="protein sequence ID" value="KDO28375.1"/>
    <property type="molecule type" value="Genomic_DNA"/>
</dbReference>
<dbReference type="RefSeq" id="XP_012200955.1">
    <property type="nucleotide sequence ID" value="XM_012345565.1"/>
</dbReference>
<evidence type="ECO:0000313" key="1">
    <source>
        <dbReference type="EMBL" id="KDO28375.1"/>
    </source>
</evidence>
<dbReference type="VEuPathDB" id="FungiDB:SPRG_20157"/>
<keyword evidence="2" id="KW-1185">Reference proteome</keyword>
<dbReference type="Proteomes" id="UP000030745">
    <property type="component" value="Unassembled WGS sequence"/>
</dbReference>
<dbReference type="KEGG" id="spar:SPRG_20157"/>
<dbReference type="PANTHER" id="PTHR31973:SF187">
    <property type="entry name" value="MUTATOR TRANSPOSASE MUDRA PROTEIN"/>
    <property type="match status" value="1"/>
</dbReference>
<sequence length="370" mass="40500">MPPGSRNTTVSTSMLVKFAVELELGPTSVRDELIRAVRDKFGITISSSRVALVKKGTKKRQVDTIKDQFAKLSPYLKKLVEANPGMYAAFTKTGSSCHGAFCVPACFRQDAKMLLLPIVFLGARPIKNDMRDVGTLLSATSRDGNGGIVPIAFALVQGDLVDTWNWFCAHLALAGVADFIGWSFVSDRHLAVAGYMSNIPTRHWATFASIKDGVPTFDAAASESSDHWLGADLGGSDPVGVFYFYLSRLNKTFNDRLEMHSKGSGMLTNNETTAFDAVSVEARNCTVTDLRTGHSFIVTHSKHRTPDKARLVDITAKCGAWQDHLKPCMHAVAVAMFIGAEPLTWYHTAYRRDACVSLYRNPLKNATTSK</sequence>
<dbReference type="GeneID" id="24141365"/>
<accession>A0A067CGR0</accession>
<evidence type="ECO:0000313" key="2">
    <source>
        <dbReference type="Proteomes" id="UP000030745"/>
    </source>
</evidence>
<organism evidence="1 2">
    <name type="scientific">Saprolegnia parasitica (strain CBS 223.65)</name>
    <dbReference type="NCBI Taxonomy" id="695850"/>
    <lineage>
        <taxon>Eukaryota</taxon>
        <taxon>Sar</taxon>
        <taxon>Stramenopiles</taxon>
        <taxon>Oomycota</taxon>
        <taxon>Saprolegniomycetes</taxon>
        <taxon>Saprolegniales</taxon>
        <taxon>Saprolegniaceae</taxon>
        <taxon>Saprolegnia</taxon>
    </lineage>
</organism>
<protein>
    <recommendedName>
        <fullName evidence="3">SWIM-type domain-containing protein</fullName>
    </recommendedName>
</protein>
<dbReference type="STRING" id="695850.A0A067CGR0"/>
<proteinExistence type="predicted"/>
<dbReference type="PANTHER" id="PTHR31973">
    <property type="entry name" value="POLYPROTEIN, PUTATIVE-RELATED"/>
    <property type="match status" value="1"/>
</dbReference>
<dbReference type="AlphaFoldDB" id="A0A067CGR0"/>
<dbReference type="OrthoDB" id="683469at2759"/>